<dbReference type="InterPro" id="IPR000597">
    <property type="entry name" value="Ribosomal_uL3"/>
</dbReference>
<dbReference type="PANTHER" id="PTHR11229">
    <property type="entry name" value="50S RIBOSOMAL PROTEIN L3"/>
    <property type="match status" value="1"/>
</dbReference>
<dbReference type="PATRIC" id="fig|237368.3.peg.3777"/>
<dbReference type="GO" id="GO:0006412">
    <property type="term" value="P:translation"/>
    <property type="evidence" value="ECO:0007669"/>
    <property type="project" value="UniProtKB-UniRule"/>
</dbReference>
<evidence type="ECO:0000256" key="6">
    <source>
        <dbReference type="ARBA" id="ARBA00035243"/>
    </source>
</evidence>
<evidence type="ECO:0000256" key="2">
    <source>
        <dbReference type="ARBA" id="ARBA00022730"/>
    </source>
</evidence>
<reference evidence="11 12" key="1">
    <citation type="submission" date="2014-10" db="EMBL/GenBank/DDBJ databases">
        <title>Draft genome of anammox bacterium scalindua brodae, obtained using differential coverage binning of sequence data from two enrichment reactors.</title>
        <authorList>
            <person name="Speth D.R."/>
            <person name="Russ L."/>
            <person name="Kartal B."/>
            <person name="Op den Camp H.J."/>
            <person name="Dutilh B.E."/>
            <person name="Jetten M.S."/>
        </authorList>
    </citation>
    <scope>NUCLEOTIDE SEQUENCE [LARGE SCALE GENOMIC DNA]</scope>
    <source>
        <strain evidence="11">RU1</strain>
    </source>
</reference>
<keyword evidence="3 7" id="KW-0694">RNA-binding</keyword>
<dbReference type="SUPFAM" id="SSF50447">
    <property type="entry name" value="Translation proteins"/>
    <property type="match status" value="1"/>
</dbReference>
<evidence type="ECO:0000256" key="3">
    <source>
        <dbReference type="ARBA" id="ARBA00022884"/>
    </source>
</evidence>
<evidence type="ECO:0000256" key="8">
    <source>
        <dbReference type="RuleBase" id="RU003905"/>
    </source>
</evidence>
<evidence type="ECO:0000256" key="9">
    <source>
        <dbReference type="RuleBase" id="RU003906"/>
    </source>
</evidence>
<comment type="caution">
    <text evidence="11">The sequence shown here is derived from an EMBL/GenBank/DDBJ whole genome shotgun (WGS) entry which is preliminary data.</text>
</comment>
<evidence type="ECO:0000256" key="1">
    <source>
        <dbReference type="ARBA" id="ARBA00006540"/>
    </source>
</evidence>
<dbReference type="GO" id="GO:0019843">
    <property type="term" value="F:rRNA binding"/>
    <property type="evidence" value="ECO:0007669"/>
    <property type="project" value="UniProtKB-UniRule"/>
</dbReference>
<protein>
    <recommendedName>
        <fullName evidence="6 7">Large ribosomal subunit protein uL3</fullName>
    </recommendedName>
</protein>
<dbReference type="HAMAP" id="MF_01325_B">
    <property type="entry name" value="Ribosomal_uL3_B"/>
    <property type="match status" value="1"/>
</dbReference>
<name>A0A0B0EDR1_9BACT</name>
<dbReference type="InterPro" id="IPR019926">
    <property type="entry name" value="Ribosomal_uL3_CS"/>
</dbReference>
<gene>
    <name evidence="7 11" type="primary">rplC</name>
    <name evidence="11" type="ORF">SCABRO_03506</name>
</gene>
<keyword evidence="2 7" id="KW-0699">rRNA-binding</keyword>
<sequence>MIAGLLGKKLGMTQIFSKEGGLIPVTLLQAGPCDLLQIKDKENDGYSALQIGFDEKKKKRASRAEIGHCSKVKAGVKRIIREFRTDTLDTEYEPGQIFTVSVFDDVKSIDVTGTSKGKGFAGVMKRWGFGGGPSTHGCTTPRGAGSVGSGTSPGHVHRGKKMPGRMGGKRITVKNLDLITVDKDRNMLIVKGAVPGPNGGYLIIRKSRNEL</sequence>
<organism evidence="11 12">
    <name type="scientific">Candidatus Scalindua brodae</name>
    <dbReference type="NCBI Taxonomy" id="237368"/>
    <lineage>
        <taxon>Bacteria</taxon>
        <taxon>Pseudomonadati</taxon>
        <taxon>Planctomycetota</taxon>
        <taxon>Candidatus Brocadiia</taxon>
        <taxon>Candidatus Brocadiales</taxon>
        <taxon>Candidatus Scalinduaceae</taxon>
        <taxon>Candidatus Scalindua</taxon>
    </lineage>
</organism>
<comment type="function">
    <text evidence="7 9">One of the primary rRNA binding proteins, it binds directly near the 3'-end of the 23S rRNA, where it nucleates assembly of the 50S subunit.</text>
</comment>
<feature type="region of interest" description="Disordered" evidence="10">
    <location>
        <begin position="139"/>
        <end position="167"/>
    </location>
</feature>
<dbReference type="InterPro" id="IPR019927">
    <property type="entry name" value="Ribosomal_uL3_bac/org-type"/>
</dbReference>
<dbReference type="PANTHER" id="PTHR11229:SF16">
    <property type="entry name" value="LARGE RIBOSOMAL SUBUNIT PROTEIN UL3C"/>
    <property type="match status" value="1"/>
</dbReference>
<evidence type="ECO:0000256" key="5">
    <source>
        <dbReference type="ARBA" id="ARBA00023274"/>
    </source>
</evidence>
<feature type="compositionally biased region" description="Basic residues" evidence="10">
    <location>
        <begin position="155"/>
        <end position="167"/>
    </location>
</feature>
<evidence type="ECO:0000313" key="11">
    <source>
        <dbReference type="EMBL" id="KHE90784.1"/>
    </source>
</evidence>
<proteinExistence type="inferred from homology"/>
<dbReference type="Proteomes" id="UP000030652">
    <property type="component" value="Unassembled WGS sequence"/>
</dbReference>
<dbReference type="Pfam" id="PF00297">
    <property type="entry name" value="Ribosomal_L3"/>
    <property type="match status" value="1"/>
</dbReference>
<keyword evidence="4 7" id="KW-0689">Ribosomal protein</keyword>
<dbReference type="Gene3D" id="2.40.30.10">
    <property type="entry name" value="Translation factors"/>
    <property type="match status" value="1"/>
</dbReference>
<comment type="subunit">
    <text evidence="7 9">Part of the 50S ribosomal subunit. Forms a cluster with proteins L14 and L19.</text>
</comment>
<evidence type="ECO:0000256" key="7">
    <source>
        <dbReference type="HAMAP-Rule" id="MF_01325"/>
    </source>
</evidence>
<evidence type="ECO:0000256" key="4">
    <source>
        <dbReference type="ARBA" id="ARBA00022980"/>
    </source>
</evidence>
<keyword evidence="5 7" id="KW-0687">Ribonucleoprotein</keyword>
<dbReference type="GO" id="GO:0022625">
    <property type="term" value="C:cytosolic large ribosomal subunit"/>
    <property type="evidence" value="ECO:0007669"/>
    <property type="project" value="TreeGrafter"/>
</dbReference>
<dbReference type="PROSITE" id="PS00474">
    <property type="entry name" value="RIBOSOMAL_L3"/>
    <property type="match status" value="1"/>
</dbReference>
<dbReference type="eggNOG" id="COG0087">
    <property type="taxonomic scope" value="Bacteria"/>
</dbReference>
<accession>A0A0B0EDR1</accession>
<comment type="similarity">
    <text evidence="1 7 8">Belongs to the universal ribosomal protein uL3 family.</text>
</comment>
<dbReference type="NCBIfam" id="TIGR03625">
    <property type="entry name" value="L3_bact"/>
    <property type="match status" value="1"/>
</dbReference>
<dbReference type="Gene3D" id="3.30.160.810">
    <property type="match status" value="1"/>
</dbReference>
<dbReference type="FunFam" id="2.40.30.10:FF:000004">
    <property type="entry name" value="50S ribosomal protein L3"/>
    <property type="match status" value="1"/>
</dbReference>
<dbReference type="FunFam" id="3.30.160.810:FF:000001">
    <property type="entry name" value="50S ribosomal protein L3"/>
    <property type="match status" value="1"/>
</dbReference>
<dbReference type="EMBL" id="JRYO01000242">
    <property type="protein sequence ID" value="KHE90784.1"/>
    <property type="molecule type" value="Genomic_DNA"/>
</dbReference>
<evidence type="ECO:0000256" key="10">
    <source>
        <dbReference type="SAM" id="MobiDB-lite"/>
    </source>
</evidence>
<dbReference type="AlphaFoldDB" id="A0A0B0EDR1"/>
<dbReference type="InterPro" id="IPR009000">
    <property type="entry name" value="Transl_B-barrel_sf"/>
</dbReference>
<evidence type="ECO:0000313" key="12">
    <source>
        <dbReference type="Proteomes" id="UP000030652"/>
    </source>
</evidence>
<dbReference type="GO" id="GO:0003735">
    <property type="term" value="F:structural constituent of ribosome"/>
    <property type="evidence" value="ECO:0007669"/>
    <property type="project" value="UniProtKB-UniRule"/>
</dbReference>